<dbReference type="PANTHER" id="PTHR11014">
    <property type="entry name" value="PEPTIDASE M20 FAMILY MEMBER"/>
    <property type="match status" value="1"/>
</dbReference>
<keyword evidence="2" id="KW-0479">Metal-binding</keyword>
<evidence type="ECO:0000256" key="2">
    <source>
        <dbReference type="PIRSR" id="PIRSR005962-1"/>
    </source>
</evidence>
<keyword evidence="1 4" id="KW-0378">Hydrolase</keyword>
<dbReference type="CDD" id="cd05666">
    <property type="entry name" value="M20_Acy1-like"/>
    <property type="match status" value="1"/>
</dbReference>
<dbReference type="SUPFAM" id="SSF55031">
    <property type="entry name" value="Bacterial exopeptidase dimerisation domain"/>
    <property type="match status" value="1"/>
</dbReference>
<dbReference type="GO" id="GO:0046872">
    <property type="term" value="F:metal ion binding"/>
    <property type="evidence" value="ECO:0007669"/>
    <property type="project" value="UniProtKB-KW"/>
</dbReference>
<dbReference type="FunFam" id="3.30.70.360:FF:000001">
    <property type="entry name" value="N-acetyldiaminopimelate deacetylase"/>
    <property type="match status" value="1"/>
</dbReference>
<dbReference type="GO" id="GO:0050118">
    <property type="term" value="F:N-acetyldiaminopimelate deacetylase activity"/>
    <property type="evidence" value="ECO:0007669"/>
    <property type="project" value="UniProtKB-ARBA"/>
</dbReference>
<gene>
    <name evidence="4" type="primary">yxeP_1</name>
    <name evidence="4" type="ORF">GHA_01860</name>
</gene>
<feature type="binding site" evidence="2">
    <location>
        <position position="139"/>
    </location>
    <ligand>
        <name>Mn(2+)</name>
        <dbReference type="ChEBI" id="CHEBI:29035"/>
        <label>2</label>
    </ligand>
</feature>
<dbReference type="InterPro" id="IPR036264">
    <property type="entry name" value="Bact_exopeptidase_dim_dom"/>
</dbReference>
<dbReference type="Gene3D" id="3.30.70.360">
    <property type="match status" value="1"/>
</dbReference>
<dbReference type="InterPro" id="IPR017439">
    <property type="entry name" value="Amidohydrolase"/>
</dbReference>
<name>A0AA35D783_9BURK</name>
<accession>A0AA35D783</accession>
<dbReference type="InterPro" id="IPR011650">
    <property type="entry name" value="Peptidase_M20_dimer"/>
</dbReference>
<feature type="binding site" evidence="2">
    <location>
        <position position="165"/>
    </location>
    <ligand>
        <name>Mn(2+)</name>
        <dbReference type="ChEBI" id="CHEBI:29035"/>
        <label>2</label>
    </ligand>
</feature>
<dbReference type="PANTHER" id="PTHR11014:SF63">
    <property type="entry name" value="METALLOPEPTIDASE, PUTATIVE (AFU_ORTHOLOGUE AFUA_6G09600)-RELATED"/>
    <property type="match status" value="1"/>
</dbReference>
<dbReference type="Proteomes" id="UP000834458">
    <property type="component" value="Unassembled WGS sequence"/>
</dbReference>
<dbReference type="NCBIfam" id="TIGR01891">
    <property type="entry name" value="amidohydrolases"/>
    <property type="match status" value="1"/>
</dbReference>
<evidence type="ECO:0000313" key="4">
    <source>
        <dbReference type="EMBL" id="CAB5688538.1"/>
    </source>
</evidence>
<feature type="binding site" evidence="2">
    <location>
        <position position="104"/>
    </location>
    <ligand>
        <name>Mn(2+)</name>
        <dbReference type="ChEBI" id="CHEBI:29035"/>
        <label>2</label>
    </ligand>
</feature>
<feature type="binding site" evidence="2">
    <location>
        <position position="106"/>
    </location>
    <ligand>
        <name>Mn(2+)</name>
        <dbReference type="ChEBI" id="CHEBI:29035"/>
        <label>2</label>
    </ligand>
</feature>
<evidence type="ECO:0000259" key="3">
    <source>
        <dbReference type="Pfam" id="PF07687"/>
    </source>
</evidence>
<dbReference type="Pfam" id="PF07687">
    <property type="entry name" value="M20_dimer"/>
    <property type="match status" value="1"/>
</dbReference>
<dbReference type="RefSeq" id="WP_234686274.1">
    <property type="nucleotide sequence ID" value="NZ_CAHPRW010000068.1"/>
</dbReference>
<evidence type="ECO:0000256" key="1">
    <source>
        <dbReference type="ARBA" id="ARBA00022801"/>
    </source>
</evidence>
<dbReference type="InterPro" id="IPR002933">
    <property type="entry name" value="Peptidase_M20"/>
</dbReference>
<organism evidence="4 5">
    <name type="scientific">Comamonas aquatica</name>
    <dbReference type="NCBI Taxonomy" id="225991"/>
    <lineage>
        <taxon>Bacteria</taxon>
        <taxon>Pseudomonadati</taxon>
        <taxon>Pseudomonadota</taxon>
        <taxon>Betaproteobacteria</taxon>
        <taxon>Burkholderiales</taxon>
        <taxon>Comamonadaceae</taxon>
        <taxon>Comamonas</taxon>
    </lineage>
</organism>
<dbReference type="GO" id="GO:0019877">
    <property type="term" value="P:diaminopimelate biosynthetic process"/>
    <property type="evidence" value="ECO:0007669"/>
    <property type="project" value="UniProtKB-ARBA"/>
</dbReference>
<comment type="caution">
    <text evidence="4">The sequence shown here is derived from an EMBL/GenBank/DDBJ whole genome shotgun (WGS) entry which is preliminary data.</text>
</comment>
<proteinExistence type="predicted"/>
<dbReference type="EMBL" id="CAHPSC010000022">
    <property type="protein sequence ID" value="CAB5688538.1"/>
    <property type="molecule type" value="Genomic_DNA"/>
</dbReference>
<protein>
    <submittedName>
        <fullName evidence="4">Uncharacterized hydrolase YxeP</fullName>
        <ecNumber evidence="4">3.-.-.-</ecNumber>
    </submittedName>
</protein>
<evidence type="ECO:0000313" key="5">
    <source>
        <dbReference type="Proteomes" id="UP000834458"/>
    </source>
</evidence>
<feature type="binding site" evidence="2">
    <location>
        <position position="361"/>
    </location>
    <ligand>
        <name>Mn(2+)</name>
        <dbReference type="ChEBI" id="CHEBI:29035"/>
        <label>2</label>
    </ligand>
</feature>
<dbReference type="PIRSF" id="PIRSF005962">
    <property type="entry name" value="Pept_M20D_amidohydro"/>
    <property type="match status" value="1"/>
</dbReference>
<dbReference type="AlphaFoldDB" id="A0AA35D783"/>
<dbReference type="SUPFAM" id="SSF53187">
    <property type="entry name" value="Zn-dependent exopeptidases"/>
    <property type="match status" value="1"/>
</dbReference>
<keyword evidence="2" id="KW-0464">Manganese</keyword>
<reference evidence="4" key="1">
    <citation type="submission" date="2020-05" db="EMBL/GenBank/DDBJ databases">
        <authorList>
            <person name="Delgado-Blas J."/>
        </authorList>
    </citation>
    <scope>NUCLEOTIDE SEQUENCE</scope>
    <source>
        <strain evidence="4">BB1454</strain>
    </source>
</reference>
<dbReference type="EC" id="3.-.-.-" evidence="4"/>
<feature type="domain" description="Peptidase M20 dimerisation" evidence="3">
    <location>
        <begin position="190"/>
        <end position="281"/>
    </location>
</feature>
<dbReference type="Gene3D" id="3.40.630.10">
    <property type="entry name" value="Zn peptidases"/>
    <property type="match status" value="1"/>
</dbReference>
<dbReference type="Pfam" id="PF01546">
    <property type="entry name" value="Peptidase_M20"/>
    <property type="match status" value="1"/>
</dbReference>
<sequence length="396" mass="43235">MSNPNDSVNWPTHDTLQAWRHDFHRHPETAFQEHRTSARVAELLQGWGLEVHTGLAGTGIVAVLRGRRGDGPSIGLRADMDALHVHELNTCAHKSQHDGRMHACGHDGHTTMLLGAAQALASQPDFAGTVHFIFQPAEENEGGARAMIEDGLFQRFPMQAVYSLHNWPGLPVGTAAVHSEAVMAAFDIFDLTLTGQGCHAAMPHLGKDALLAACQLVTQLSALIAREQEVHKPAVLSITSFHAGDTYNVMPEVIQLRGTVRCFDMAQRARIEQRFRDAIAATCTLHGLQADLNYRVSYPATINHPVHAEVCADVLAGVLGAEQVRRDLKPSMASEDFSFMAQACPGVYIWMGNGEDSASLHNPKYDFNDRVLPLGVQYFVQLVQALLRDGRLPAAA</sequence>
<comment type="cofactor">
    <cofactor evidence="2">
        <name>Mn(2+)</name>
        <dbReference type="ChEBI" id="CHEBI:29035"/>
    </cofactor>
    <text evidence="2">The Mn(2+) ion enhances activity.</text>
</comment>